<keyword evidence="4" id="KW-0028">Amino-acid biosynthesis</keyword>
<dbReference type="CDD" id="cd01561">
    <property type="entry name" value="CBS_like"/>
    <property type="match status" value="1"/>
</dbReference>
<accession>A0A1F5FAW3</accession>
<reference evidence="10 11" key="1">
    <citation type="journal article" date="2016" name="Nat. Commun.">
        <title>Thousands of microbial genomes shed light on interconnected biogeochemical processes in an aquifer system.</title>
        <authorList>
            <person name="Anantharaman K."/>
            <person name="Brown C.T."/>
            <person name="Hug L.A."/>
            <person name="Sharon I."/>
            <person name="Castelle C.J."/>
            <person name="Probst A.J."/>
            <person name="Thomas B.C."/>
            <person name="Singh A."/>
            <person name="Wilkins M.J."/>
            <person name="Karaoz U."/>
            <person name="Brodie E.L."/>
            <person name="Williams K.H."/>
            <person name="Hubbard S.S."/>
            <person name="Banfield J.F."/>
        </authorList>
    </citation>
    <scope>NUCLEOTIDE SEQUENCE [LARGE SCALE GENOMIC DNA]</scope>
</reference>
<comment type="cofactor">
    <cofactor evidence="1">
        <name>pyridoxal 5'-phosphate</name>
        <dbReference type="ChEBI" id="CHEBI:597326"/>
    </cofactor>
</comment>
<evidence type="ECO:0000313" key="10">
    <source>
        <dbReference type="EMBL" id="OGD76761.1"/>
    </source>
</evidence>
<dbReference type="GO" id="GO:0006535">
    <property type="term" value="P:cysteine biosynthetic process from serine"/>
    <property type="evidence" value="ECO:0007669"/>
    <property type="project" value="InterPro"/>
</dbReference>
<evidence type="ECO:0000256" key="1">
    <source>
        <dbReference type="ARBA" id="ARBA00001933"/>
    </source>
</evidence>
<comment type="similarity">
    <text evidence="2">Belongs to the cysteine synthase/cystathionine beta-synthase family.</text>
</comment>
<dbReference type="AlphaFoldDB" id="A0A1F5FAW3"/>
<proteinExistence type="inferred from homology"/>
<dbReference type="FunFam" id="3.40.50.1100:FF:000006">
    <property type="entry name" value="Cysteine synthase"/>
    <property type="match status" value="1"/>
</dbReference>
<dbReference type="PROSITE" id="PS00901">
    <property type="entry name" value="CYS_SYNTHASE"/>
    <property type="match status" value="1"/>
</dbReference>
<evidence type="ECO:0000313" key="11">
    <source>
        <dbReference type="Proteomes" id="UP000177187"/>
    </source>
</evidence>
<name>A0A1F5FAW3_9BACT</name>
<dbReference type="GO" id="GO:0004124">
    <property type="term" value="F:cysteine synthase activity"/>
    <property type="evidence" value="ECO:0007669"/>
    <property type="project" value="UniProtKB-EC"/>
</dbReference>
<dbReference type="Pfam" id="PF00291">
    <property type="entry name" value="PALP"/>
    <property type="match status" value="1"/>
</dbReference>
<gene>
    <name evidence="10" type="ORF">A2Y64_02365</name>
</gene>
<evidence type="ECO:0000256" key="7">
    <source>
        <dbReference type="ARBA" id="ARBA00023192"/>
    </source>
</evidence>
<evidence type="ECO:0000256" key="6">
    <source>
        <dbReference type="ARBA" id="ARBA00022898"/>
    </source>
</evidence>
<evidence type="ECO:0000256" key="2">
    <source>
        <dbReference type="ARBA" id="ARBA00007103"/>
    </source>
</evidence>
<evidence type="ECO:0000259" key="9">
    <source>
        <dbReference type="Pfam" id="PF00291"/>
    </source>
</evidence>
<keyword evidence="6" id="KW-0663">Pyridoxal phosphate</keyword>
<dbReference type="PANTHER" id="PTHR10314">
    <property type="entry name" value="CYSTATHIONINE BETA-SYNTHASE"/>
    <property type="match status" value="1"/>
</dbReference>
<organism evidence="10 11">
    <name type="scientific">Candidatus Coatesbacteria bacterium RBG_13_66_14</name>
    <dbReference type="NCBI Taxonomy" id="1817816"/>
    <lineage>
        <taxon>Bacteria</taxon>
        <taxon>Candidatus Coatesiibacteriota</taxon>
    </lineage>
</organism>
<dbReference type="InterPro" id="IPR001926">
    <property type="entry name" value="TrpB-like_PALP"/>
</dbReference>
<evidence type="ECO:0000256" key="5">
    <source>
        <dbReference type="ARBA" id="ARBA00022679"/>
    </source>
</evidence>
<evidence type="ECO:0000256" key="4">
    <source>
        <dbReference type="ARBA" id="ARBA00022605"/>
    </source>
</evidence>
<comment type="caution">
    <text evidence="10">The sequence shown here is derived from an EMBL/GenBank/DDBJ whole genome shotgun (WGS) entry which is preliminary data.</text>
</comment>
<dbReference type="Proteomes" id="UP000177187">
    <property type="component" value="Unassembled WGS sequence"/>
</dbReference>
<keyword evidence="5" id="KW-0808">Transferase</keyword>
<dbReference type="InterPro" id="IPR036052">
    <property type="entry name" value="TrpB-like_PALP_sf"/>
</dbReference>
<dbReference type="EMBL" id="MFAF01000067">
    <property type="protein sequence ID" value="OGD76761.1"/>
    <property type="molecule type" value="Genomic_DNA"/>
</dbReference>
<comment type="catalytic activity">
    <reaction evidence="8">
        <text>O-acetyl-L-serine + hydrogen sulfide = L-cysteine + acetate</text>
        <dbReference type="Rhea" id="RHEA:14829"/>
        <dbReference type="ChEBI" id="CHEBI:29919"/>
        <dbReference type="ChEBI" id="CHEBI:30089"/>
        <dbReference type="ChEBI" id="CHEBI:35235"/>
        <dbReference type="ChEBI" id="CHEBI:58340"/>
        <dbReference type="EC" id="2.5.1.47"/>
    </reaction>
</comment>
<dbReference type="EC" id="2.5.1.47" evidence="3"/>
<sequence>MRIELITELIGGTPLVRLDSMLETDGVALFAKWEGANPGGSVKDRVAAALIADGERTGALPPGGEIVEPTSGNTGIGLALVGRARGYRVTVVLPEGYSEERVQLLRALGAEVERTPAAEGMAGAIRRAEEIVAERGAWPAGQFTNRAVIQMHRVTTARELIADLPARPDAFVCGVGTAGTLTGCALALREAYPGFKVYAVEPAASPVLSGGGPGLTGLQGLGAGFVPPFYDPGLVDGVIQVGDAEAFSACRELAGRTGLLAGPSSGAALAACNKLIKSGFAWKTLVTILPDRGERYLSTGLYSGRP</sequence>
<dbReference type="STRING" id="1817816.A2Y64_02365"/>
<protein>
    <recommendedName>
        <fullName evidence="3">cysteine synthase</fullName>
        <ecNumber evidence="3">2.5.1.47</ecNumber>
    </recommendedName>
</protein>
<dbReference type="InterPro" id="IPR050214">
    <property type="entry name" value="Cys_Synth/Cystath_Beta-Synth"/>
</dbReference>
<evidence type="ECO:0000256" key="3">
    <source>
        <dbReference type="ARBA" id="ARBA00012681"/>
    </source>
</evidence>
<feature type="domain" description="Tryptophan synthase beta chain-like PALP" evidence="9">
    <location>
        <begin position="6"/>
        <end position="291"/>
    </location>
</feature>
<evidence type="ECO:0000256" key="8">
    <source>
        <dbReference type="ARBA" id="ARBA00047931"/>
    </source>
</evidence>
<dbReference type="SUPFAM" id="SSF53686">
    <property type="entry name" value="Tryptophan synthase beta subunit-like PLP-dependent enzymes"/>
    <property type="match status" value="1"/>
</dbReference>
<keyword evidence="7" id="KW-0198">Cysteine biosynthesis</keyword>
<dbReference type="InterPro" id="IPR001216">
    <property type="entry name" value="P-phosphate_BS"/>
</dbReference>
<dbReference type="Gene3D" id="3.40.50.1100">
    <property type="match status" value="2"/>
</dbReference>